<keyword evidence="3" id="KW-1185">Reference proteome</keyword>
<protein>
    <submittedName>
        <fullName evidence="2">Uncharacterized protein</fullName>
    </submittedName>
</protein>
<gene>
    <name evidence="2" type="ORF">AJ80_09292</name>
</gene>
<feature type="region of interest" description="Disordered" evidence="1">
    <location>
        <begin position="1"/>
        <end position="23"/>
    </location>
</feature>
<accession>A0A2B7WT83</accession>
<evidence type="ECO:0000256" key="1">
    <source>
        <dbReference type="SAM" id="MobiDB-lite"/>
    </source>
</evidence>
<dbReference type="AlphaFoldDB" id="A0A2B7WT83"/>
<evidence type="ECO:0000313" key="3">
    <source>
        <dbReference type="Proteomes" id="UP000224634"/>
    </source>
</evidence>
<sequence length="110" mass="12589">MEIGSASKRIKRPRPDNEEEPRSPALGFAFRFDEKLRNKFLKSSVVKAHLKLVSKGEDNRGDSFQMCKYEFARLFYNEGSAPTEIANRGFDPRTSVRAILQEKTPSYAQC</sequence>
<feature type="compositionally biased region" description="Basic and acidic residues" evidence="1">
    <location>
        <begin position="13"/>
        <end position="22"/>
    </location>
</feature>
<proteinExistence type="predicted"/>
<dbReference type="Proteomes" id="UP000224634">
    <property type="component" value="Unassembled WGS sequence"/>
</dbReference>
<evidence type="ECO:0000313" key="2">
    <source>
        <dbReference type="EMBL" id="PGG99809.1"/>
    </source>
</evidence>
<organism evidence="2 3">
    <name type="scientific">Polytolypa hystricis (strain UAMH7299)</name>
    <dbReference type="NCBI Taxonomy" id="1447883"/>
    <lineage>
        <taxon>Eukaryota</taxon>
        <taxon>Fungi</taxon>
        <taxon>Dikarya</taxon>
        <taxon>Ascomycota</taxon>
        <taxon>Pezizomycotina</taxon>
        <taxon>Eurotiomycetes</taxon>
        <taxon>Eurotiomycetidae</taxon>
        <taxon>Onygenales</taxon>
        <taxon>Onygenales incertae sedis</taxon>
        <taxon>Polytolypa</taxon>
    </lineage>
</organism>
<reference evidence="2 3" key="1">
    <citation type="submission" date="2017-10" db="EMBL/GenBank/DDBJ databases">
        <title>Comparative genomics in systemic dimorphic fungi from Ajellomycetaceae.</title>
        <authorList>
            <person name="Munoz J.F."/>
            <person name="Mcewen J.G."/>
            <person name="Clay O.K."/>
            <person name="Cuomo C.A."/>
        </authorList>
    </citation>
    <scope>NUCLEOTIDE SEQUENCE [LARGE SCALE GENOMIC DNA]</scope>
    <source>
        <strain evidence="2 3">UAMH7299</strain>
    </source>
</reference>
<name>A0A2B7WT83_POLH7</name>
<comment type="caution">
    <text evidence="2">The sequence shown here is derived from an EMBL/GenBank/DDBJ whole genome shotgun (WGS) entry which is preliminary data.</text>
</comment>
<dbReference type="EMBL" id="PDNA01000264">
    <property type="protein sequence ID" value="PGG99809.1"/>
    <property type="molecule type" value="Genomic_DNA"/>
</dbReference>